<evidence type="ECO:0000256" key="2">
    <source>
        <dbReference type="SAM" id="MobiDB-lite"/>
    </source>
</evidence>
<feature type="region of interest" description="Disordered" evidence="2">
    <location>
        <begin position="41"/>
        <end position="75"/>
    </location>
</feature>
<dbReference type="Pfam" id="PF04203">
    <property type="entry name" value="Sortase"/>
    <property type="match status" value="1"/>
</dbReference>
<dbReference type="CDD" id="cd05829">
    <property type="entry name" value="Sortase_F"/>
    <property type="match status" value="1"/>
</dbReference>
<keyword evidence="4" id="KW-1185">Reference proteome</keyword>
<dbReference type="Gene3D" id="2.40.260.10">
    <property type="entry name" value="Sortase"/>
    <property type="match status" value="1"/>
</dbReference>
<name>A0ABT3TXU4_9ACTN</name>
<evidence type="ECO:0000256" key="1">
    <source>
        <dbReference type="ARBA" id="ARBA00022801"/>
    </source>
</evidence>
<gene>
    <name evidence="3" type="ORF">OFY01_13675</name>
</gene>
<dbReference type="SUPFAM" id="SSF63817">
    <property type="entry name" value="Sortase"/>
    <property type="match status" value="1"/>
</dbReference>
<dbReference type="InterPro" id="IPR023365">
    <property type="entry name" value="Sortase_dom-sf"/>
</dbReference>
<organism evidence="3 4">
    <name type="scientific">Streptomyces beihaiensis</name>
    <dbReference type="NCBI Taxonomy" id="2984495"/>
    <lineage>
        <taxon>Bacteria</taxon>
        <taxon>Bacillati</taxon>
        <taxon>Actinomycetota</taxon>
        <taxon>Actinomycetes</taxon>
        <taxon>Kitasatosporales</taxon>
        <taxon>Streptomycetaceae</taxon>
        <taxon>Streptomyces</taxon>
    </lineage>
</organism>
<dbReference type="InterPro" id="IPR005754">
    <property type="entry name" value="Sortase"/>
</dbReference>
<feature type="compositionally biased region" description="Low complexity" evidence="2">
    <location>
        <begin position="46"/>
        <end position="62"/>
    </location>
</feature>
<proteinExistence type="predicted"/>
<evidence type="ECO:0000313" key="4">
    <source>
        <dbReference type="Proteomes" id="UP001163064"/>
    </source>
</evidence>
<evidence type="ECO:0000313" key="3">
    <source>
        <dbReference type="EMBL" id="MCX3060793.1"/>
    </source>
</evidence>
<comment type="caution">
    <text evidence="3">The sequence shown here is derived from an EMBL/GenBank/DDBJ whole genome shotgun (WGS) entry which is preliminary data.</text>
</comment>
<keyword evidence="1" id="KW-0378">Hydrolase</keyword>
<sequence length="222" mass="23409">MTEQPRTEERVPARKAGRALAALLSVLALLLVAPACTAHHGSRALPGPRAATSAAPAKTQAPDTGGALPRSEPERIVIPRIGVDAPLTAVGLDKARHLMPPPLSRPTIAGWYTGAPTPGSQGTAVVVGHVDTEYGPAVFYPLSRVHSGDRVDVQRQDGRTAVFRVDSVHTYAKSSFPTAEVYEPRGRPELRVITCGGSYDRATGYLANVVVFAHLTGVSARP</sequence>
<protein>
    <submittedName>
        <fullName evidence="3">Class F sortase</fullName>
    </submittedName>
</protein>
<dbReference type="InterPro" id="IPR042001">
    <property type="entry name" value="Sortase_F"/>
</dbReference>
<dbReference type="NCBIfam" id="NF033748">
    <property type="entry name" value="class_F_sortase"/>
    <property type="match status" value="1"/>
</dbReference>
<dbReference type="Proteomes" id="UP001163064">
    <property type="component" value="Unassembled WGS sequence"/>
</dbReference>
<reference evidence="3" key="1">
    <citation type="submission" date="2022-10" db="EMBL/GenBank/DDBJ databases">
        <title>Streptomyces beihaiensis sp. nov., a chitin degrading actinobacterium, isolated from shrimp pond soil.</title>
        <authorList>
            <person name="Xie J."/>
            <person name="Shen N."/>
        </authorList>
    </citation>
    <scope>NUCLEOTIDE SEQUENCE</scope>
    <source>
        <strain evidence="3">GXMU-J5</strain>
    </source>
</reference>
<dbReference type="EMBL" id="JAPHNL010000124">
    <property type="protein sequence ID" value="MCX3060793.1"/>
    <property type="molecule type" value="Genomic_DNA"/>
</dbReference>
<accession>A0ABT3TXU4</accession>
<dbReference type="RefSeq" id="WP_266599647.1">
    <property type="nucleotide sequence ID" value="NZ_JAPHNL010000124.1"/>
</dbReference>